<evidence type="ECO:0008006" key="10">
    <source>
        <dbReference type="Google" id="ProtNLM"/>
    </source>
</evidence>
<evidence type="ECO:0000256" key="2">
    <source>
        <dbReference type="ARBA" id="ARBA00023242"/>
    </source>
</evidence>
<dbReference type="STRING" id="1160509.A0A3N4J147"/>
<feature type="domain" description="DDT" evidence="6">
    <location>
        <begin position="376"/>
        <end position="439"/>
    </location>
</feature>
<dbReference type="InterPro" id="IPR013136">
    <property type="entry name" value="WSTF_Acf1_Cbp146"/>
</dbReference>
<feature type="region of interest" description="Disordered" evidence="5">
    <location>
        <begin position="922"/>
        <end position="951"/>
    </location>
</feature>
<evidence type="ECO:0000256" key="1">
    <source>
        <dbReference type="ARBA" id="ARBA00004123"/>
    </source>
</evidence>
<comment type="subcellular location">
    <subcellularLocation>
        <location evidence="1 3">Nucleus</location>
    </subcellularLocation>
</comment>
<feature type="coiled-coil region" evidence="4">
    <location>
        <begin position="839"/>
        <end position="866"/>
    </location>
</feature>
<feature type="compositionally biased region" description="Low complexity" evidence="5">
    <location>
        <begin position="940"/>
        <end position="951"/>
    </location>
</feature>
<evidence type="ECO:0000256" key="5">
    <source>
        <dbReference type="SAM" id="MobiDB-lite"/>
    </source>
</evidence>
<name>A0A3N4J147_ASCIM</name>
<feature type="region of interest" description="Disordered" evidence="5">
    <location>
        <begin position="629"/>
        <end position="691"/>
    </location>
</feature>
<keyword evidence="4" id="KW-0175">Coiled coil</keyword>
<feature type="compositionally biased region" description="Low complexity" evidence="5">
    <location>
        <begin position="267"/>
        <end position="284"/>
    </location>
</feature>
<evidence type="ECO:0000259" key="6">
    <source>
        <dbReference type="PROSITE" id="PS50827"/>
    </source>
</evidence>
<sequence>MVLFKRKPVQRIHTEIQDEDREVWMIPETQEIFTDYQSYLARLEFYKQKRFICEITGHSNMTYFEALKSETAHSNTVDETFPEPLKEPILRKVQFQTISRVDNLVDHIYELFKADFYPGEQVTVTLENGERCEAIVREKTRFPEMRNPFNNVIERSAFARYVVRVIDASDPENDIQVEENALQRDRKIFTKAMLRAFIKNTVAREAWNGAPWLVKDSYAHRYKIDTNVPDSLLRQSTSAARKLASQQRKETEQAMLPAKAKPEVTKKAATPKAPKGKGAAGANKTLNAPGGTLISLDVADNETEWATAGTPTKLNAKPIKLEEKVVKPPPPPPIKYPIDDLHVPYKEPTHVRPKLHFLEPSNVNGGIVINANGFADRTVSYMLETWVFLNVFCDTFHLDSFTFDDYADALQFSSVDTECELYNEVHCSLLKALVNEENGAVEIPLPELPYYDEGSDVEGADQPKTEEGAEAQPARPTYLDHDRMLTNGVRHRGGELPVEEGSDWISLLQRREFQEGGWQWIVSGLLYRLSLDGFYSLMATSLLEHLLPPGKPATKETVREQFLVMDVNLRALLLHLLVGLVTSTPKVRRYMEECSEDMTGLRKKKIEHQRNRKALLEDMRQLEDERKILLPENQPKSASPTPAATPALDEEGDTKMGTEDDSGEEDEKVRNLRKRKREEKSTPVPAAPKQTKNQIAFQKVLKKIAACKAKIDEQEAEIRTIDNDLREADCSRLRMLGTDRFYNRYWWFERNGMPYGGLPQSSTAEAKYANGVLWVQGLTEDDYHGFIEGYEPSEQYKTNLDVNMVERKLKDENGTSLENAHQWAYYDDPTELAALLEWLEQRGVRENKLKKELENLKEKIVEGMQNRKMYLQAFIDRLAAAGSGSEAILSTRSQSKATSSADPANVPNFRCLQWENGDALREIGHKHMDQPKPKTKGKKAAQGWGQKANRK</sequence>
<dbReference type="PANTHER" id="PTHR32075">
    <property type="entry name" value="ISWI CHROMATIN-REMODELING COMPLEX SUBUNIT YPL216W-RELATED"/>
    <property type="match status" value="1"/>
</dbReference>
<feature type="coiled-coil region" evidence="4">
    <location>
        <begin position="697"/>
        <end position="731"/>
    </location>
</feature>
<evidence type="ECO:0000259" key="7">
    <source>
        <dbReference type="PROSITE" id="PS51136"/>
    </source>
</evidence>
<dbReference type="InterPro" id="IPR018501">
    <property type="entry name" value="DDT_dom"/>
</dbReference>
<feature type="domain" description="WAC" evidence="7">
    <location>
        <begin position="21"/>
        <end position="128"/>
    </location>
</feature>
<evidence type="ECO:0000256" key="3">
    <source>
        <dbReference type="PROSITE-ProRule" id="PRU00475"/>
    </source>
</evidence>
<dbReference type="Pfam" id="PF15613">
    <property type="entry name" value="WSD"/>
    <property type="match status" value="1"/>
</dbReference>
<feature type="compositionally biased region" description="Basic and acidic residues" evidence="5">
    <location>
        <begin position="922"/>
        <end position="932"/>
    </location>
</feature>
<protein>
    <recommendedName>
        <fullName evidence="10">WAC domain-containing protein</fullName>
    </recommendedName>
</protein>
<dbReference type="PROSITE" id="PS50827">
    <property type="entry name" value="DDT"/>
    <property type="match status" value="1"/>
</dbReference>
<proteinExistence type="predicted"/>
<dbReference type="GO" id="GO:0031509">
    <property type="term" value="P:subtelomeric heterochromatin formation"/>
    <property type="evidence" value="ECO:0007669"/>
    <property type="project" value="TreeGrafter"/>
</dbReference>
<dbReference type="EMBL" id="ML119646">
    <property type="protein sequence ID" value="RPA87644.1"/>
    <property type="molecule type" value="Genomic_DNA"/>
</dbReference>
<dbReference type="GO" id="GO:0000781">
    <property type="term" value="C:chromosome, telomeric region"/>
    <property type="evidence" value="ECO:0007669"/>
    <property type="project" value="GOC"/>
</dbReference>
<dbReference type="Pfam" id="PF10537">
    <property type="entry name" value="WAC_Acf1_DNA_bd"/>
    <property type="match status" value="1"/>
</dbReference>
<organism evidence="8 9">
    <name type="scientific">Ascobolus immersus RN42</name>
    <dbReference type="NCBI Taxonomy" id="1160509"/>
    <lineage>
        <taxon>Eukaryota</taxon>
        <taxon>Fungi</taxon>
        <taxon>Dikarya</taxon>
        <taxon>Ascomycota</taxon>
        <taxon>Pezizomycotina</taxon>
        <taxon>Pezizomycetes</taxon>
        <taxon>Pezizales</taxon>
        <taxon>Ascobolaceae</taxon>
        <taxon>Ascobolus</taxon>
    </lineage>
</organism>
<dbReference type="PANTHER" id="PTHR32075:SF6">
    <property type="entry name" value="ISWI CHROMATIN-REMODELING COMPLEX SUBUNIT YPL216W-RELATED"/>
    <property type="match status" value="1"/>
</dbReference>
<reference evidence="8 9" key="1">
    <citation type="journal article" date="2018" name="Nat. Ecol. Evol.">
        <title>Pezizomycetes genomes reveal the molecular basis of ectomycorrhizal truffle lifestyle.</title>
        <authorList>
            <person name="Murat C."/>
            <person name="Payen T."/>
            <person name="Noel B."/>
            <person name="Kuo A."/>
            <person name="Morin E."/>
            <person name="Chen J."/>
            <person name="Kohler A."/>
            <person name="Krizsan K."/>
            <person name="Balestrini R."/>
            <person name="Da Silva C."/>
            <person name="Montanini B."/>
            <person name="Hainaut M."/>
            <person name="Levati E."/>
            <person name="Barry K.W."/>
            <person name="Belfiori B."/>
            <person name="Cichocki N."/>
            <person name="Clum A."/>
            <person name="Dockter R.B."/>
            <person name="Fauchery L."/>
            <person name="Guy J."/>
            <person name="Iotti M."/>
            <person name="Le Tacon F."/>
            <person name="Lindquist E.A."/>
            <person name="Lipzen A."/>
            <person name="Malagnac F."/>
            <person name="Mello A."/>
            <person name="Molinier V."/>
            <person name="Miyauchi S."/>
            <person name="Poulain J."/>
            <person name="Riccioni C."/>
            <person name="Rubini A."/>
            <person name="Sitrit Y."/>
            <person name="Splivallo R."/>
            <person name="Traeger S."/>
            <person name="Wang M."/>
            <person name="Zifcakova L."/>
            <person name="Wipf D."/>
            <person name="Zambonelli A."/>
            <person name="Paolocci F."/>
            <person name="Nowrousian M."/>
            <person name="Ottonello S."/>
            <person name="Baldrian P."/>
            <person name="Spatafora J.W."/>
            <person name="Henrissat B."/>
            <person name="Nagy L.G."/>
            <person name="Aury J.M."/>
            <person name="Wincker P."/>
            <person name="Grigoriev I.V."/>
            <person name="Bonfante P."/>
            <person name="Martin F.M."/>
        </authorList>
    </citation>
    <scope>NUCLEOTIDE SEQUENCE [LARGE SCALE GENOMIC DNA]</scope>
    <source>
        <strain evidence="8 9">RN42</strain>
    </source>
</reference>
<keyword evidence="9" id="KW-1185">Reference proteome</keyword>
<feature type="region of interest" description="Disordered" evidence="5">
    <location>
        <begin position="452"/>
        <end position="473"/>
    </location>
</feature>
<dbReference type="GO" id="GO:0005634">
    <property type="term" value="C:nucleus"/>
    <property type="evidence" value="ECO:0007669"/>
    <property type="project" value="UniProtKB-SubCell"/>
</dbReference>
<dbReference type="Pfam" id="PF02791">
    <property type="entry name" value="DDT"/>
    <property type="match status" value="1"/>
</dbReference>
<dbReference type="GO" id="GO:0000785">
    <property type="term" value="C:chromatin"/>
    <property type="evidence" value="ECO:0007669"/>
    <property type="project" value="UniProtKB-ARBA"/>
</dbReference>
<keyword evidence="2 3" id="KW-0539">Nucleus</keyword>
<dbReference type="AlphaFoldDB" id="A0A3N4J147"/>
<dbReference type="OrthoDB" id="332390at2759"/>
<feature type="compositionally biased region" description="Low complexity" evidence="5">
    <location>
        <begin position="635"/>
        <end position="647"/>
    </location>
</feature>
<dbReference type="InterPro" id="IPR028941">
    <property type="entry name" value="WHIM2_dom"/>
</dbReference>
<feature type="region of interest" description="Disordered" evidence="5">
    <location>
        <begin position="237"/>
        <end position="284"/>
    </location>
</feature>
<evidence type="ECO:0000313" key="8">
    <source>
        <dbReference type="EMBL" id="RPA87644.1"/>
    </source>
</evidence>
<evidence type="ECO:0000256" key="4">
    <source>
        <dbReference type="SAM" id="Coils"/>
    </source>
</evidence>
<evidence type="ECO:0000313" key="9">
    <source>
        <dbReference type="Proteomes" id="UP000275078"/>
    </source>
</evidence>
<dbReference type="PROSITE" id="PS51136">
    <property type="entry name" value="WAC"/>
    <property type="match status" value="1"/>
</dbReference>
<dbReference type="Proteomes" id="UP000275078">
    <property type="component" value="Unassembled WGS sequence"/>
</dbReference>
<accession>A0A3N4J147</accession>
<gene>
    <name evidence="8" type="ORF">BJ508DRAFT_300888</name>
</gene>